<dbReference type="STRING" id="1945520.A1019T_01445"/>
<dbReference type="SFLD" id="SFLDS00003">
    <property type="entry name" value="Haloacid_Dehalogenase"/>
    <property type="match status" value="1"/>
</dbReference>
<dbReference type="RefSeq" id="WP_077448869.1">
    <property type="nucleotide sequence ID" value="NZ_FUGD01000087.1"/>
</dbReference>
<dbReference type="GO" id="GO:0016791">
    <property type="term" value="F:phosphatase activity"/>
    <property type="evidence" value="ECO:0007669"/>
    <property type="project" value="TreeGrafter"/>
</dbReference>
<proteinExistence type="predicted"/>
<dbReference type="OrthoDB" id="3180855at2"/>
<name>A0A1R4EG58_9GAMM</name>
<dbReference type="Gene3D" id="3.40.50.1000">
    <property type="entry name" value="HAD superfamily/HAD-like"/>
    <property type="match status" value="1"/>
</dbReference>
<dbReference type="NCBIfam" id="TIGR00099">
    <property type="entry name" value="Cof-subfamily"/>
    <property type="match status" value="1"/>
</dbReference>
<dbReference type="AlphaFoldDB" id="A0A1R4EG58"/>
<dbReference type="GO" id="GO:0005829">
    <property type="term" value="C:cytosol"/>
    <property type="evidence" value="ECO:0007669"/>
    <property type="project" value="TreeGrafter"/>
</dbReference>
<organism evidence="1 2">
    <name type="scientific">Psychrobacter pasteurii</name>
    <dbReference type="NCBI Taxonomy" id="1945520"/>
    <lineage>
        <taxon>Bacteria</taxon>
        <taxon>Pseudomonadati</taxon>
        <taxon>Pseudomonadota</taxon>
        <taxon>Gammaproteobacteria</taxon>
        <taxon>Moraxellales</taxon>
        <taxon>Moraxellaceae</taxon>
        <taxon>Psychrobacter</taxon>
    </lineage>
</organism>
<dbReference type="Proteomes" id="UP000188169">
    <property type="component" value="Unassembled WGS sequence"/>
</dbReference>
<sequence length="277" mass="30970">MTQILANAVALTPVPFTPKIIFFDIDDTLSRNGVIAPHNKATLEQLAKTDIKLVIATGRSKSIIPDDIMALLEADVFDAIVCTNGQYNFDKQGVISHYPLTLEQASKIDELCRHDHLIHKFDSDKHLAWANDNEKIRAFAAQNPSAIIDPDYFKHNPVYQCSVFFNDEQRKMQEVDFAAYGLKLVHWHQVGGDILPLEASKERGVRDVCEYFDIDIKDAMAIGDGFNDLEMFDAVGYAIAMGDGQPALQERADFVTGSIEEYGLQQVLHPLLEVESS</sequence>
<keyword evidence="2" id="KW-1185">Reference proteome</keyword>
<dbReference type="NCBIfam" id="TIGR01484">
    <property type="entry name" value="HAD-SF-IIB"/>
    <property type="match status" value="1"/>
</dbReference>
<dbReference type="PANTHER" id="PTHR10000:SF25">
    <property type="entry name" value="PHOSPHATASE YKRA-RELATED"/>
    <property type="match status" value="1"/>
</dbReference>
<dbReference type="InterPro" id="IPR036412">
    <property type="entry name" value="HAD-like_sf"/>
</dbReference>
<dbReference type="SFLD" id="SFLDG01140">
    <property type="entry name" value="C2.B:_Phosphomannomutase_and_P"/>
    <property type="match status" value="1"/>
</dbReference>
<gene>
    <name evidence="1" type="ORF">A1019T_01445</name>
</gene>
<reference evidence="2" key="1">
    <citation type="submission" date="2017-02" db="EMBL/GenBank/DDBJ databases">
        <authorList>
            <person name="Mornico D."/>
        </authorList>
    </citation>
    <scope>NUCLEOTIDE SEQUENCE [LARGE SCALE GENOMIC DNA]</scope>
</reference>
<evidence type="ECO:0000313" key="1">
    <source>
        <dbReference type="EMBL" id="SJM37473.1"/>
    </source>
</evidence>
<dbReference type="GO" id="GO:0016853">
    <property type="term" value="F:isomerase activity"/>
    <property type="evidence" value="ECO:0007669"/>
    <property type="project" value="UniProtKB-KW"/>
</dbReference>
<dbReference type="GO" id="GO:0000287">
    <property type="term" value="F:magnesium ion binding"/>
    <property type="evidence" value="ECO:0007669"/>
    <property type="project" value="TreeGrafter"/>
</dbReference>
<protein>
    <submittedName>
        <fullName evidence="1">Putative bifunctional phosphatase/peptidyl-prolyl cis-trans isomerase</fullName>
    </submittedName>
</protein>
<dbReference type="InterPro" id="IPR006379">
    <property type="entry name" value="HAD-SF_hydro_IIB"/>
</dbReference>
<evidence type="ECO:0000313" key="2">
    <source>
        <dbReference type="Proteomes" id="UP000188169"/>
    </source>
</evidence>
<dbReference type="InterPro" id="IPR000150">
    <property type="entry name" value="Cof"/>
</dbReference>
<dbReference type="Pfam" id="PF08282">
    <property type="entry name" value="Hydrolase_3"/>
    <property type="match status" value="1"/>
</dbReference>
<dbReference type="EMBL" id="FUGD01000087">
    <property type="protein sequence ID" value="SJM37473.1"/>
    <property type="molecule type" value="Genomic_DNA"/>
</dbReference>
<accession>A0A1R4EG58</accession>
<dbReference type="InterPro" id="IPR023214">
    <property type="entry name" value="HAD_sf"/>
</dbReference>
<keyword evidence="1" id="KW-0413">Isomerase</keyword>
<dbReference type="SUPFAM" id="SSF56784">
    <property type="entry name" value="HAD-like"/>
    <property type="match status" value="1"/>
</dbReference>
<dbReference type="PANTHER" id="PTHR10000">
    <property type="entry name" value="PHOSPHOSERINE PHOSPHATASE"/>
    <property type="match status" value="1"/>
</dbReference>
<dbReference type="Gene3D" id="3.30.1240.10">
    <property type="match status" value="1"/>
</dbReference>